<feature type="transmembrane region" description="Helical" evidence="9">
    <location>
        <begin position="89"/>
        <end position="113"/>
    </location>
</feature>
<feature type="transmembrane region" description="Helical" evidence="9">
    <location>
        <begin position="360"/>
        <end position="378"/>
    </location>
</feature>
<dbReference type="Proteomes" id="UP000036426">
    <property type="component" value="Unassembled WGS sequence"/>
</dbReference>
<comment type="subcellular location">
    <subcellularLocation>
        <location evidence="1">Membrane</location>
        <topology evidence="1">Multi-pass membrane protein</topology>
    </subcellularLocation>
</comment>
<accession>A0A0J1GN41</accession>
<keyword evidence="4" id="KW-0050">Antiport</keyword>
<dbReference type="PATRIC" id="fig|754436.4.peg.1799"/>
<keyword evidence="5 9" id="KW-0812">Transmembrane</keyword>
<proteinExistence type="inferred from homology"/>
<feature type="transmembrane region" description="Helical" evidence="9">
    <location>
        <begin position="34"/>
        <end position="52"/>
    </location>
</feature>
<dbReference type="RefSeq" id="WP_047873966.1">
    <property type="nucleotide sequence ID" value="NZ_BMYC01000009.1"/>
</dbReference>
<evidence type="ECO:0000259" key="10">
    <source>
        <dbReference type="Pfam" id="PF00999"/>
    </source>
</evidence>
<keyword evidence="6 9" id="KW-1133">Transmembrane helix</keyword>
<dbReference type="InterPro" id="IPR006153">
    <property type="entry name" value="Cation/H_exchanger_TM"/>
</dbReference>
<sequence>MHNELAPLIFELCAIIISAALLGTLFLYARQPIILAYIAAGVLIGPHGINLVTSAENITQIGNLGVILLLFLIGLNLQPKKLLSLFQESALITLGTCACFFTFTTLFCLAIAFSWLDAVIIGAALMFSSTVIGLKLIPTTTLHHKRMGEIITSILLVQDILAISVIIFLNMGENLGDGNVMLLSFALMLGKFALVCLLAFLGVRYVILPLFRRFDVIQEYSFVTTLAWCFLWAELSHQVGLSYESGAFIAGISIAVSHVSQAISVHLKPLREFFLILFFFAIGARIDITQANIYSLLGVLLGAILIAVKYGGFALALKWAQEKPTVRHELSARLSQASEFSFLVAYAAMQAQLLSQQAALFIQITTITTFILSTYWVVKRFPTPIAMEKNLRQD</sequence>
<reference evidence="11 12" key="1">
    <citation type="submission" date="2015-05" db="EMBL/GenBank/DDBJ databases">
        <title>Photobacterium galathea sp. nov.</title>
        <authorList>
            <person name="Machado H."/>
            <person name="Gram L."/>
        </authorList>
    </citation>
    <scope>NUCLEOTIDE SEQUENCE [LARGE SCALE GENOMIC DNA]</scope>
    <source>
        <strain evidence="11 12">DSM 25995</strain>
    </source>
</reference>
<evidence type="ECO:0000256" key="2">
    <source>
        <dbReference type="ARBA" id="ARBA00005551"/>
    </source>
</evidence>
<dbReference type="Gene3D" id="1.20.1530.20">
    <property type="match status" value="1"/>
</dbReference>
<feature type="domain" description="Cation/H+ exchanger transmembrane" evidence="10">
    <location>
        <begin position="17"/>
        <end position="375"/>
    </location>
</feature>
<feature type="transmembrane region" description="Helical" evidence="9">
    <location>
        <begin position="119"/>
        <end position="138"/>
    </location>
</feature>
<feature type="transmembrane region" description="Helical" evidence="9">
    <location>
        <begin position="6"/>
        <end position="27"/>
    </location>
</feature>
<keyword evidence="3" id="KW-0813">Transport</keyword>
<dbReference type="OrthoDB" id="3418949at2"/>
<feature type="transmembrane region" description="Helical" evidence="9">
    <location>
        <begin position="214"/>
        <end position="233"/>
    </location>
</feature>
<feature type="transmembrane region" description="Helical" evidence="9">
    <location>
        <begin position="270"/>
        <end position="288"/>
    </location>
</feature>
<evidence type="ECO:0000256" key="9">
    <source>
        <dbReference type="SAM" id="Phobius"/>
    </source>
</evidence>
<evidence type="ECO:0000313" key="11">
    <source>
        <dbReference type="EMBL" id="KLV01173.1"/>
    </source>
</evidence>
<dbReference type="EMBL" id="LDOV01000016">
    <property type="protein sequence ID" value="KLV01173.1"/>
    <property type="molecule type" value="Genomic_DNA"/>
</dbReference>
<evidence type="ECO:0000256" key="6">
    <source>
        <dbReference type="ARBA" id="ARBA00022989"/>
    </source>
</evidence>
<gene>
    <name evidence="11" type="ORF">ABT58_08525</name>
</gene>
<organism evidence="11 12">
    <name type="scientific">Photobacterium aphoticum</name>
    <dbReference type="NCBI Taxonomy" id="754436"/>
    <lineage>
        <taxon>Bacteria</taxon>
        <taxon>Pseudomonadati</taxon>
        <taxon>Pseudomonadota</taxon>
        <taxon>Gammaproteobacteria</taxon>
        <taxon>Vibrionales</taxon>
        <taxon>Vibrionaceae</taxon>
        <taxon>Photobacterium</taxon>
    </lineage>
</organism>
<dbReference type="Pfam" id="PF00999">
    <property type="entry name" value="Na_H_Exchanger"/>
    <property type="match status" value="1"/>
</dbReference>
<evidence type="ECO:0000256" key="3">
    <source>
        <dbReference type="ARBA" id="ARBA00022448"/>
    </source>
</evidence>
<feature type="transmembrane region" description="Helical" evidence="9">
    <location>
        <begin position="181"/>
        <end position="207"/>
    </location>
</feature>
<protein>
    <submittedName>
        <fullName evidence="11">Sodium:hydrogen antiporter</fullName>
    </submittedName>
</protein>
<keyword evidence="8 9" id="KW-0472">Membrane</keyword>
<name>A0A0J1GN41_9GAMM</name>
<evidence type="ECO:0000256" key="8">
    <source>
        <dbReference type="ARBA" id="ARBA00023136"/>
    </source>
</evidence>
<dbReference type="PANTHER" id="PTHR42751">
    <property type="entry name" value="SODIUM/HYDROGEN EXCHANGER FAMILY/TRKA DOMAIN PROTEIN"/>
    <property type="match status" value="1"/>
</dbReference>
<feature type="transmembrane region" description="Helical" evidence="9">
    <location>
        <begin position="294"/>
        <end position="317"/>
    </location>
</feature>
<feature type="transmembrane region" description="Helical" evidence="9">
    <location>
        <begin position="150"/>
        <end position="169"/>
    </location>
</feature>
<dbReference type="GO" id="GO:0016020">
    <property type="term" value="C:membrane"/>
    <property type="evidence" value="ECO:0007669"/>
    <property type="project" value="UniProtKB-SubCell"/>
</dbReference>
<evidence type="ECO:0000256" key="1">
    <source>
        <dbReference type="ARBA" id="ARBA00004141"/>
    </source>
</evidence>
<evidence type="ECO:0000256" key="4">
    <source>
        <dbReference type="ARBA" id="ARBA00022449"/>
    </source>
</evidence>
<comment type="caution">
    <text evidence="11">The sequence shown here is derived from an EMBL/GenBank/DDBJ whole genome shotgun (WGS) entry which is preliminary data.</text>
</comment>
<dbReference type="GO" id="GO:0015297">
    <property type="term" value="F:antiporter activity"/>
    <property type="evidence" value="ECO:0007669"/>
    <property type="project" value="UniProtKB-KW"/>
</dbReference>
<keyword evidence="12" id="KW-1185">Reference proteome</keyword>
<dbReference type="GO" id="GO:1902600">
    <property type="term" value="P:proton transmembrane transport"/>
    <property type="evidence" value="ECO:0007669"/>
    <property type="project" value="InterPro"/>
</dbReference>
<feature type="transmembrane region" description="Helical" evidence="9">
    <location>
        <begin position="58"/>
        <end position="77"/>
    </location>
</feature>
<evidence type="ECO:0000313" key="12">
    <source>
        <dbReference type="Proteomes" id="UP000036426"/>
    </source>
</evidence>
<dbReference type="InterPro" id="IPR038770">
    <property type="entry name" value="Na+/solute_symporter_sf"/>
</dbReference>
<evidence type="ECO:0000256" key="5">
    <source>
        <dbReference type="ARBA" id="ARBA00022692"/>
    </source>
</evidence>
<evidence type="ECO:0000256" key="7">
    <source>
        <dbReference type="ARBA" id="ARBA00023065"/>
    </source>
</evidence>
<feature type="transmembrane region" description="Helical" evidence="9">
    <location>
        <begin position="245"/>
        <end position="263"/>
    </location>
</feature>
<dbReference type="AlphaFoldDB" id="A0A0J1GN41"/>
<dbReference type="PANTHER" id="PTHR42751:SF3">
    <property type="entry name" value="SODIUM_GLUTAMATE SYMPORTER"/>
    <property type="match status" value="1"/>
</dbReference>
<keyword evidence="7" id="KW-0406">Ion transport</keyword>
<comment type="similarity">
    <text evidence="2">Belongs to the monovalent cation:proton antiporter 2 (CPA2) transporter (TC 2.A.37) family.</text>
</comment>